<dbReference type="GO" id="GO:0007283">
    <property type="term" value="P:spermatogenesis"/>
    <property type="evidence" value="ECO:0007669"/>
    <property type="project" value="UniProtKB-KW"/>
</dbReference>
<protein>
    <recommendedName>
        <fullName evidence="1">RNA helicase</fullName>
        <ecNumber evidence="1">3.6.4.13</ecNumber>
    </recommendedName>
</protein>
<feature type="compositionally biased region" description="Basic and acidic residues" evidence="13">
    <location>
        <begin position="2131"/>
        <end position="2141"/>
    </location>
</feature>
<gene>
    <name evidence="16" type="primary">106084255</name>
</gene>
<dbReference type="PROSITE" id="PS51192">
    <property type="entry name" value="HELICASE_ATP_BIND_1"/>
    <property type="match status" value="1"/>
</dbReference>
<keyword evidence="7" id="KW-0347">Helicase</keyword>
<dbReference type="STRING" id="35570.A0A1I8NZG2"/>
<dbReference type="GO" id="GO:0031047">
    <property type="term" value="P:regulatory ncRNA-mediated gene silencing"/>
    <property type="evidence" value="ECO:0007669"/>
    <property type="project" value="UniProtKB-KW"/>
</dbReference>
<reference evidence="16" key="1">
    <citation type="submission" date="2020-05" db="UniProtKB">
        <authorList>
            <consortium name="EnsemblMetazoa"/>
        </authorList>
    </citation>
    <scope>IDENTIFICATION</scope>
    <source>
        <strain evidence="16">USDA</strain>
    </source>
</reference>
<evidence type="ECO:0000313" key="17">
    <source>
        <dbReference type="Proteomes" id="UP000095300"/>
    </source>
</evidence>
<dbReference type="InterPro" id="IPR035437">
    <property type="entry name" value="SNase_OB-fold_sf"/>
</dbReference>
<evidence type="ECO:0000256" key="2">
    <source>
        <dbReference type="ARBA" id="ARBA00022473"/>
    </source>
</evidence>
<evidence type="ECO:0000259" key="15">
    <source>
        <dbReference type="PROSITE" id="PS51203"/>
    </source>
</evidence>
<keyword evidence="17" id="KW-1185">Reference proteome</keyword>
<dbReference type="VEuPathDB" id="VectorBase:SCAU003453"/>
<dbReference type="GO" id="GO:0003724">
    <property type="term" value="F:RNA helicase activity"/>
    <property type="evidence" value="ECO:0007669"/>
    <property type="project" value="UniProtKB-EC"/>
</dbReference>
<feature type="domain" description="CS" evidence="15">
    <location>
        <begin position="2166"/>
        <end position="2252"/>
    </location>
</feature>
<dbReference type="SUPFAM" id="SSF49764">
    <property type="entry name" value="HSP20-like chaperones"/>
    <property type="match status" value="1"/>
</dbReference>
<dbReference type="InterPro" id="IPR008978">
    <property type="entry name" value="HSP20-like_chaperone"/>
</dbReference>
<name>A0A1I8NZG2_STOCA</name>
<dbReference type="Gene3D" id="2.40.50.90">
    <property type="match status" value="3"/>
</dbReference>
<evidence type="ECO:0000256" key="5">
    <source>
        <dbReference type="ARBA" id="ARBA00022782"/>
    </source>
</evidence>
<evidence type="ECO:0000256" key="4">
    <source>
        <dbReference type="ARBA" id="ARBA00022741"/>
    </source>
</evidence>
<dbReference type="PROSITE" id="PS51203">
    <property type="entry name" value="CS"/>
    <property type="match status" value="1"/>
</dbReference>
<evidence type="ECO:0000256" key="7">
    <source>
        <dbReference type="ARBA" id="ARBA00022806"/>
    </source>
</evidence>
<dbReference type="GO" id="GO:0003676">
    <property type="term" value="F:nucleic acid binding"/>
    <property type="evidence" value="ECO:0007669"/>
    <property type="project" value="InterPro"/>
</dbReference>
<evidence type="ECO:0000256" key="1">
    <source>
        <dbReference type="ARBA" id="ARBA00012552"/>
    </source>
</evidence>
<dbReference type="InterPro" id="IPR014001">
    <property type="entry name" value="Helicase_ATP-bd"/>
</dbReference>
<dbReference type="InterPro" id="IPR027417">
    <property type="entry name" value="P-loop_NTPase"/>
</dbReference>
<evidence type="ECO:0000313" key="16">
    <source>
        <dbReference type="EnsemblMetazoa" id="SCAU003453-PA"/>
    </source>
</evidence>
<keyword evidence="6" id="KW-0378">Hydrolase</keyword>
<keyword evidence="11" id="KW-0469">Meiosis</keyword>
<feature type="compositionally biased region" description="Polar residues" evidence="13">
    <location>
        <begin position="767"/>
        <end position="776"/>
    </location>
</feature>
<feature type="region of interest" description="Disordered" evidence="13">
    <location>
        <begin position="646"/>
        <end position="678"/>
    </location>
</feature>
<keyword evidence="2" id="KW-0217">Developmental protein</keyword>
<dbReference type="PANTHER" id="PTHR22655:SF2">
    <property type="entry name" value="ATP-DEPENDENT RNA HELICASE TDRD12-RELATED"/>
    <property type="match status" value="1"/>
</dbReference>
<feature type="compositionally biased region" description="Low complexity" evidence="13">
    <location>
        <begin position="2142"/>
        <end position="2155"/>
    </location>
</feature>
<dbReference type="GO" id="GO:0005737">
    <property type="term" value="C:cytoplasm"/>
    <property type="evidence" value="ECO:0007669"/>
    <property type="project" value="UniProtKB-ARBA"/>
</dbReference>
<dbReference type="GO" id="GO:0042078">
    <property type="term" value="P:germ-line stem cell division"/>
    <property type="evidence" value="ECO:0007669"/>
    <property type="project" value="TreeGrafter"/>
</dbReference>
<accession>A0A1I8NZG2</accession>
<dbReference type="InterPro" id="IPR007052">
    <property type="entry name" value="CS_dom"/>
</dbReference>
<feature type="domain" description="Helicase ATP-binding" evidence="14">
    <location>
        <begin position="981"/>
        <end position="1153"/>
    </location>
</feature>
<keyword evidence="8" id="KW-0067">ATP-binding</keyword>
<evidence type="ECO:0000256" key="10">
    <source>
        <dbReference type="ARBA" id="ARBA00023158"/>
    </source>
</evidence>
<keyword evidence="3" id="KW-0677">Repeat</keyword>
<feature type="region of interest" description="Disordered" evidence="13">
    <location>
        <begin position="1683"/>
        <end position="1747"/>
    </location>
</feature>
<sequence>MEHLELSDHSVTVTHFINPHLFWYRKIGGPDDKFHVLTLLEERLHELYKNKPPTEARCRPAVGDKVAVHYVVWNKFIRAEILQKAEFQKEEYIVWAMDYGFPLLTKKEYLRNLPDILTKSIGLIHCGGVSKIQPAVQDYDYVQSNLVMVKQNEWSQKGCEMLEKLLADASTVIFVEQFHLPEEHSWGELIIVNHKGNKFNAREYLKTAKHAMEVASKDFPEICSTLKTINIAPWLSNCRRTNMKINSIKHNMAEHAQQVNSAIIGECAKRKVEDWCERNARVQNSTLDTVEHSELSGAECSHDQSIDDITFDDSVSVIHQQMQSKRRSASKSQNQHEHSTKDLDDQINYIGKAGAMTRLKQQKYSLKHSLPPQANLKAFNMDFDTHGTGCNDDDDAKPISVSAPTIVSSASSCKSVSDRLQRLAEVRAQHARQIKKQQEQQQQHNYLGSLDFNSTTSSIVTTGGAGSSVALLRSQKLTELRKKYKNDEEKKSSAAVAAEDSKIVSPSSTHTFSSRTQHLIGIRQKYKLQQSNETHSTIHPYQVLDQSTTTCNDDLDKTHDSANASSVNNARGKHLSDMRRKLRAASSQEKTASEVSTTEDEIFNFHELSAALSDCKPSKQITKEGNPTNILESFDFKLKPKSSIHYESNEPIDMPSLLPKTPSKASDKESQADDYDGLTMIPAGFDVTRLRPYRDENNHWHRKKTTRNEFIPHDDITISSSEEILINNMHEQSSSSSDFFQIKAPVIKQKPKDLSKRFTKPSHLSAPGNQTFSQAQMGAKHSYREDSNATGCSDNQIISDVVGGSDHPYPEISTSTSQSTINSHPARRQMPSPSSQISKMDEILKRNKLEKISGNSSSSKSNCSFRADSGGNTTNSTASAFSDTIAKNFSGCQSPYSDNKNTKNMINYTTLMEVKRTENLPIVEGEITLQTKFIDHLVLAHSSIPLMPVENVNEASFLPEIHEEMHQMRANKVYRIQVYSWSHVLRGNSLFVVNPARTGKTWSYLPALCSLVCCRYERLKPSYGPVAIVMVASSRHVESVYSYCRRLMSGFKADAPSCVPSYGMRNFIDTKVQLLNGCGILVVTPSSLLRLLKDNNNNEPLFDSERLKHIVIDDMDIMLSRSHEDFETAARIVFKLSKKSKFNTLQPQLIVTSRDWDGVMIRLMRKSNQPLLLIGDFLEAAVYGRATLSVKLKSSVEKNDTILKFIEKQAQSLQGDLEHRRILIMCNGDDDVETVMQFISEYGYPCLAYNNRSTDSEKVTVDEWKKKVSSQILICTDARFPELQVQNVHNLIHYSMPTSWTQFTTRFSALAQTYDNFVCKYIEDTHTSTVNKPINSSSSLHVGTPAHSMILLDEDNSLQLPRLVDFMRKHNQYVHPDILAVSKRVLVAREEMRICKGALLCPQLLEFGECDESRCDKRHELTRFDVIGEKDDIPCEGEMRILILKVFSPTYFAARLLQHKPLNTTKWREVRRSAENLKFSVELDLHYRNEANLLLHWPPYVNDLCMYKYADNFRRALILEAPDLSDKNINIVQSNLRVNLKLVDDGTTVNSVKCNELFVCHDKFKEFPFQAIDIRLMNVVPFDNERTWDSKTTKQVQTWLMDDLKPHHVVQVGIKFALAQTVWVNNMVVMEKLSTLSTYRPHVNLKLSLIKKNFAMIYKGERKHVQDIAREYGLLKVVVSNQEEKSVETPSGDSTMEDYESCRNDNSTDLIKFSSSNGEDVTNSSMESARNETATEEAADGLDGEKGPVDAVEDWDAFVSDKPGKEEHEQVFVPLKNETPSKVESWSQLSLYELTKVEIGDEGENGNWENIFLQIIDKKHMAMFDDLVNMINNHVAKLKDNCNNEDKDSMKRVYEFKPLHNCIVKYDSMYLRAKVHGVFGNNVRDRLYRFFLCDYACFTNVKSHELYNDFLYETTEEIVNFIPYQAIHCTLGGIQWDRFAKRYQVTKEYLYACAVEQRSEEEKKSLGLNNLPIYSYKILLYECEKPNEFVAAEMFNRVLVEKGITTVDEATKHYLDYKLSFIHSSSVETSHSNDLKPNVHSSSGSSTSGSGVYTFEQFLESVQKSNELEQMEENLLNESTTDVIDEIKETAKSYGLLDDPQQEAKQQQQHQPNAKKLPVITREIDDDEEDHCTTDDSDNKKSSTSLTSSSASSSITTPMPVLKALYKRPITTWYETDCLIFISIYAPDITDYALEVTQKTIFFATHIEDDEFVVYLKLLGSVNPRHTSHEIKGLNVIIRLVKNVFITWPRLLEEATKYSWLKYNYNSFDSGELEYIMPQRRLQSLLENTPYIDENQIYDEIGSDDSEQDRYQTFNPIETNGDDFDPFA</sequence>
<feature type="compositionally biased region" description="Polar residues" evidence="13">
    <location>
        <begin position="585"/>
        <end position="596"/>
    </location>
</feature>
<dbReference type="Proteomes" id="UP000095300">
    <property type="component" value="Unassembled WGS sequence"/>
</dbReference>
<feature type="compositionally biased region" description="Low complexity" evidence="13">
    <location>
        <begin position="853"/>
        <end position="864"/>
    </location>
</feature>
<evidence type="ECO:0000259" key="14">
    <source>
        <dbReference type="PROSITE" id="PS51192"/>
    </source>
</evidence>
<organism evidence="16 17">
    <name type="scientific">Stomoxys calcitrans</name>
    <name type="common">Stable fly</name>
    <name type="synonym">Conops calcitrans</name>
    <dbReference type="NCBI Taxonomy" id="35570"/>
    <lineage>
        <taxon>Eukaryota</taxon>
        <taxon>Metazoa</taxon>
        <taxon>Ecdysozoa</taxon>
        <taxon>Arthropoda</taxon>
        <taxon>Hexapoda</taxon>
        <taxon>Insecta</taxon>
        <taxon>Pterygota</taxon>
        <taxon>Neoptera</taxon>
        <taxon>Endopterygota</taxon>
        <taxon>Diptera</taxon>
        <taxon>Brachycera</taxon>
        <taxon>Muscomorpha</taxon>
        <taxon>Muscoidea</taxon>
        <taxon>Muscidae</taxon>
        <taxon>Stomoxys</taxon>
    </lineage>
</organism>
<comment type="catalytic activity">
    <reaction evidence="12">
        <text>ATP + H2O = ADP + phosphate + H(+)</text>
        <dbReference type="Rhea" id="RHEA:13065"/>
        <dbReference type="ChEBI" id="CHEBI:15377"/>
        <dbReference type="ChEBI" id="CHEBI:15378"/>
        <dbReference type="ChEBI" id="CHEBI:30616"/>
        <dbReference type="ChEBI" id="CHEBI:43474"/>
        <dbReference type="ChEBI" id="CHEBI:456216"/>
        <dbReference type="EC" id="3.6.4.13"/>
    </reaction>
</comment>
<proteinExistence type="predicted"/>
<feature type="region of interest" description="Disordered" evidence="13">
    <location>
        <begin position="319"/>
        <end position="345"/>
    </location>
</feature>
<dbReference type="SUPFAM" id="SSF63748">
    <property type="entry name" value="Tudor/PWWP/MBT"/>
    <property type="match status" value="3"/>
</dbReference>
<evidence type="ECO:0000256" key="6">
    <source>
        <dbReference type="ARBA" id="ARBA00022801"/>
    </source>
</evidence>
<dbReference type="CDD" id="cd20435">
    <property type="entry name" value="Tudor_TDRD12_rpt2"/>
    <property type="match status" value="1"/>
</dbReference>
<evidence type="ECO:0000256" key="3">
    <source>
        <dbReference type="ARBA" id="ARBA00022737"/>
    </source>
</evidence>
<dbReference type="PANTHER" id="PTHR22655">
    <property type="entry name" value="ATP-DEPENDENT RNA HELICASE TDRD12-RELATED"/>
    <property type="match status" value="1"/>
</dbReference>
<dbReference type="EnsemblMetazoa" id="SCAU003453-RA">
    <property type="protein sequence ID" value="SCAU003453-PA"/>
    <property type="gene ID" value="SCAU003453"/>
</dbReference>
<feature type="region of interest" description="Disordered" evidence="13">
    <location>
        <begin position="2030"/>
        <end position="2049"/>
    </location>
</feature>
<keyword evidence="4" id="KW-0547">Nucleotide-binding</keyword>
<dbReference type="Pfam" id="PF00567">
    <property type="entry name" value="TUDOR"/>
    <property type="match status" value="1"/>
</dbReference>
<dbReference type="InterPro" id="IPR002999">
    <property type="entry name" value="Tudor"/>
</dbReference>
<evidence type="ECO:0000256" key="9">
    <source>
        <dbReference type="ARBA" id="ARBA00022871"/>
    </source>
</evidence>
<keyword evidence="5" id="KW-0221">Differentiation</keyword>
<dbReference type="GO" id="GO:0051321">
    <property type="term" value="P:meiotic cell cycle"/>
    <property type="evidence" value="ECO:0007669"/>
    <property type="project" value="UniProtKB-KW"/>
</dbReference>
<feature type="region of interest" description="Disordered" evidence="13">
    <location>
        <begin position="554"/>
        <end position="598"/>
    </location>
</feature>
<dbReference type="InterPro" id="IPR011545">
    <property type="entry name" value="DEAD/DEAH_box_helicase_dom"/>
</dbReference>
<dbReference type="Pfam" id="PF00270">
    <property type="entry name" value="DEAD"/>
    <property type="match status" value="1"/>
</dbReference>
<feature type="region of interest" description="Disordered" evidence="13">
    <location>
        <begin position="849"/>
        <end position="875"/>
    </location>
</feature>
<dbReference type="OrthoDB" id="249932at2759"/>
<evidence type="ECO:0000256" key="13">
    <source>
        <dbReference type="SAM" id="MobiDB-lite"/>
    </source>
</evidence>
<keyword evidence="10" id="KW-0943">RNA-mediated gene silencing</keyword>
<dbReference type="GO" id="GO:0005524">
    <property type="term" value="F:ATP binding"/>
    <property type="evidence" value="ECO:0007669"/>
    <property type="project" value="UniProtKB-KW"/>
</dbReference>
<feature type="region of interest" description="Disordered" evidence="13">
    <location>
        <begin position="2099"/>
        <end position="2155"/>
    </location>
</feature>
<dbReference type="SUPFAM" id="SSF52540">
    <property type="entry name" value="P-loop containing nucleoside triphosphate hydrolases"/>
    <property type="match status" value="2"/>
</dbReference>
<evidence type="ECO:0000256" key="11">
    <source>
        <dbReference type="ARBA" id="ARBA00023254"/>
    </source>
</evidence>
<dbReference type="Gene3D" id="2.60.40.790">
    <property type="match status" value="1"/>
</dbReference>
<evidence type="ECO:0000256" key="12">
    <source>
        <dbReference type="ARBA" id="ARBA00047984"/>
    </source>
</evidence>
<dbReference type="Gene3D" id="3.40.50.300">
    <property type="entry name" value="P-loop containing nucleotide triphosphate hydrolases"/>
    <property type="match status" value="2"/>
</dbReference>
<dbReference type="EC" id="3.6.4.13" evidence="1"/>
<feature type="compositionally biased region" description="Polar residues" evidence="13">
    <location>
        <begin position="788"/>
        <end position="798"/>
    </location>
</feature>
<dbReference type="GO" id="GO:0016787">
    <property type="term" value="F:hydrolase activity"/>
    <property type="evidence" value="ECO:0007669"/>
    <property type="project" value="UniProtKB-KW"/>
</dbReference>
<feature type="compositionally biased region" description="Basic and acidic residues" evidence="13">
    <location>
        <begin position="334"/>
        <end position="344"/>
    </location>
</feature>
<evidence type="ECO:0000256" key="8">
    <source>
        <dbReference type="ARBA" id="ARBA00022840"/>
    </source>
</evidence>
<keyword evidence="9" id="KW-0744">Spermatogenesis</keyword>
<dbReference type="Gene3D" id="2.30.30.140">
    <property type="match status" value="3"/>
</dbReference>
<feature type="region of interest" description="Disordered" evidence="13">
    <location>
        <begin position="751"/>
        <end position="837"/>
    </location>
</feature>
<feature type="compositionally biased region" description="Polar residues" evidence="13">
    <location>
        <begin position="1704"/>
        <end position="1732"/>
    </location>
</feature>